<reference evidence="4 5" key="1">
    <citation type="journal article" date="2018" name="Mol. Plant">
        <title>The genome of Artemisia annua provides insight into the evolution of Asteraceae family and artemisinin biosynthesis.</title>
        <authorList>
            <person name="Shen Q."/>
            <person name="Zhang L."/>
            <person name="Liao Z."/>
            <person name="Wang S."/>
            <person name="Yan T."/>
            <person name="Shi P."/>
            <person name="Liu M."/>
            <person name="Fu X."/>
            <person name="Pan Q."/>
            <person name="Wang Y."/>
            <person name="Lv Z."/>
            <person name="Lu X."/>
            <person name="Zhang F."/>
            <person name="Jiang W."/>
            <person name="Ma Y."/>
            <person name="Chen M."/>
            <person name="Hao X."/>
            <person name="Li L."/>
            <person name="Tang Y."/>
            <person name="Lv G."/>
            <person name="Zhou Y."/>
            <person name="Sun X."/>
            <person name="Brodelius P.E."/>
            <person name="Rose J.K.C."/>
            <person name="Tang K."/>
        </authorList>
    </citation>
    <scope>NUCLEOTIDE SEQUENCE [LARGE SCALE GENOMIC DNA]</scope>
    <source>
        <strain evidence="5">cv. Huhao1</strain>
        <tissue evidence="4">Leaf</tissue>
    </source>
</reference>
<dbReference type="Pfam" id="PF12796">
    <property type="entry name" value="Ank_2"/>
    <property type="match status" value="1"/>
</dbReference>
<dbReference type="Pfam" id="PF13962">
    <property type="entry name" value="PGG"/>
    <property type="match status" value="1"/>
</dbReference>
<comment type="caution">
    <text evidence="4">The sequence shown here is derived from an EMBL/GenBank/DDBJ whole genome shotgun (WGS) entry which is preliminary data.</text>
</comment>
<dbReference type="SMART" id="SM00248">
    <property type="entry name" value="ANK"/>
    <property type="match status" value="3"/>
</dbReference>
<dbReference type="InterPro" id="IPR026961">
    <property type="entry name" value="PGG_dom"/>
</dbReference>
<dbReference type="SUPFAM" id="SSF48403">
    <property type="entry name" value="Ankyrin repeat"/>
    <property type="match status" value="1"/>
</dbReference>
<dbReference type="PROSITE" id="PS50088">
    <property type="entry name" value="ANK_REPEAT"/>
    <property type="match status" value="1"/>
</dbReference>
<dbReference type="STRING" id="35608.A0A2U1QF18"/>
<dbReference type="EMBL" id="PKPP01000169">
    <property type="protein sequence ID" value="PWA96606.1"/>
    <property type="molecule type" value="Genomic_DNA"/>
</dbReference>
<keyword evidence="1" id="KW-0040">ANK repeat</keyword>
<dbReference type="InterPro" id="IPR036770">
    <property type="entry name" value="Ankyrin_rpt-contain_sf"/>
</dbReference>
<feature type="transmembrane region" description="Helical" evidence="2">
    <location>
        <begin position="749"/>
        <end position="774"/>
    </location>
</feature>
<name>A0A2U1QF18_ARTAN</name>
<evidence type="ECO:0000313" key="5">
    <source>
        <dbReference type="Proteomes" id="UP000245207"/>
    </source>
</evidence>
<feature type="repeat" description="ANK" evidence="1">
    <location>
        <begin position="81"/>
        <end position="113"/>
    </location>
</feature>
<feature type="transmembrane region" description="Helical" evidence="2">
    <location>
        <begin position="795"/>
        <end position="817"/>
    </location>
</feature>
<evidence type="ECO:0000259" key="3">
    <source>
        <dbReference type="Pfam" id="PF13962"/>
    </source>
</evidence>
<feature type="domain" description="PGG" evidence="3">
    <location>
        <begin position="704"/>
        <end position="815"/>
    </location>
</feature>
<dbReference type="PANTHER" id="PTHR24177:SF304">
    <property type="entry name" value="ANKYRIN REPEAT-CONTAINING DOMAIN, PGG DOMAIN PROTEIN-RELATED"/>
    <property type="match status" value="1"/>
</dbReference>
<sequence>MTYNYVISDLPIYKAALLDEWDSVSRLFEEEPDLMTKQITYWWETPLIIAVGTNRSHSFVEKLVARIVEVAPDKLFVASYGGNNPLHYAAKVGNTKAAKLLVEKNSSMTRVPNPYGNTPIKLAAWHGNKETLEYLLTVTPDLGHGEEGASPYTGVAGGDLITLTIMAGFYVIPVKENQAAAKVNIFLRVFNKLTAGFWSVLHYMAPTIKKIHDIKVNNNLSNQLVKLICEIVIDKVDHDIAWKILGTAITTAVKYGTHELIEECIVTYPGIIWYDVGGFYLFLAAIKQRQERVYNLVHQMSGHKVFAATQLDDEENENALHIAAKLAPPHRLNVVTGAALQMQRELQWYQFTAGFWSVLHYMAPTIKKIHDIKVNNNLSNQLVKRICKIVIDKVDHDIAWKILGSAITTAVTYGTHELIEECIVTYPGIIWYNVGGFYLFLAAIKQRQERVYNLVYQMSGHKVFAATQLDDEENENALHIAAKLAPPHRLNVVTGAALQMQRELQWFQLTAGFWSVLHYMAPTIKKIHDIKVNNNLSNQLVKLICEIVIDKVDHDIAWKILGTAITTAVKYGTHELIEECIVTYPGIIWYDVGGFYLFLAAIKQRQERVYNLVHQMSGHKVFAATQLDDEENENALHIAAKLAPPHRLNVVTGAALQMQRELQWYQEVEKFIEPSYKEALNKQGKTPRMVFTESHENLLEKGQQWMKDTASSCTVVAALIVTMAFAAAFTVPGGNQDDGKPLFLNKGTFMLFIVSDAIALFSSSTSVLMFLGILTSRYAERDFLYALPKRLTIGLLSLFLSLASTMIAFSATLVLVLQDKVTWIAAPLVIATSIPVCLFGLLQFPLLVELVYSPYGRSIFYQQNDQRIH</sequence>
<organism evidence="4 5">
    <name type="scientific">Artemisia annua</name>
    <name type="common">Sweet wormwood</name>
    <dbReference type="NCBI Taxonomy" id="35608"/>
    <lineage>
        <taxon>Eukaryota</taxon>
        <taxon>Viridiplantae</taxon>
        <taxon>Streptophyta</taxon>
        <taxon>Embryophyta</taxon>
        <taxon>Tracheophyta</taxon>
        <taxon>Spermatophyta</taxon>
        <taxon>Magnoliopsida</taxon>
        <taxon>eudicotyledons</taxon>
        <taxon>Gunneridae</taxon>
        <taxon>Pentapetalae</taxon>
        <taxon>asterids</taxon>
        <taxon>campanulids</taxon>
        <taxon>Asterales</taxon>
        <taxon>Asteraceae</taxon>
        <taxon>Asteroideae</taxon>
        <taxon>Anthemideae</taxon>
        <taxon>Artemisiinae</taxon>
        <taxon>Artemisia</taxon>
    </lineage>
</organism>
<evidence type="ECO:0000313" key="4">
    <source>
        <dbReference type="EMBL" id="PWA96606.1"/>
    </source>
</evidence>
<dbReference type="AlphaFoldDB" id="A0A2U1QF18"/>
<keyword evidence="5" id="KW-1185">Reference proteome</keyword>
<dbReference type="InterPro" id="IPR002110">
    <property type="entry name" value="Ankyrin_rpt"/>
</dbReference>
<dbReference type="PANTHER" id="PTHR24177">
    <property type="entry name" value="CASKIN"/>
    <property type="match status" value="1"/>
</dbReference>
<dbReference type="OrthoDB" id="1923662at2759"/>
<dbReference type="Gene3D" id="1.25.40.20">
    <property type="entry name" value="Ankyrin repeat-containing domain"/>
    <property type="match status" value="2"/>
</dbReference>
<keyword evidence="2" id="KW-1133">Transmembrane helix</keyword>
<dbReference type="GO" id="GO:0016020">
    <property type="term" value="C:membrane"/>
    <property type="evidence" value="ECO:0007669"/>
    <property type="project" value="TreeGrafter"/>
</dbReference>
<dbReference type="PROSITE" id="PS50297">
    <property type="entry name" value="ANK_REP_REGION"/>
    <property type="match status" value="1"/>
</dbReference>
<gene>
    <name evidence="4" type="ORF">CTI12_AA037560</name>
</gene>
<accession>A0A2U1QF18</accession>
<dbReference type="Proteomes" id="UP000245207">
    <property type="component" value="Unassembled WGS sequence"/>
</dbReference>
<feature type="transmembrane region" description="Helical" evidence="2">
    <location>
        <begin position="823"/>
        <end position="848"/>
    </location>
</feature>
<feature type="transmembrane region" description="Helical" evidence="2">
    <location>
        <begin position="709"/>
        <end position="729"/>
    </location>
</feature>
<evidence type="ECO:0000256" key="2">
    <source>
        <dbReference type="SAM" id="Phobius"/>
    </source>
</evidence>
<proteinExistence type="predicted"/>
<keyword evidence="2" id="KW-0812">Transmembrane</keyword>
<protein>
    <submittedName>
        <fullName evidence="4">Ankyrin repeat-containing protein</fullName>
    </submittedName>
</protein>
<evidence type="ECO:0000256" key="1">
    <source>
        <dbReference type="PROSITE-ProRule" id="PRU00023"/>
    </source>
</evidence>
<keyword evidence="2" id="KW-0472">Membrane</keyword>